<sequence>MMSHRWPIARYSPSSSAASSQADLSPGFHFSPLPADASTSLHRSNSGRSSASNNSATSTPDTLNVQSQSKGGCWTCRIRRKRCDEIRESGSCHTCSRLGINCLGWGTQKPDWMRNKQCVDAYKAEIKAHLTRAGLIRGQPRTAALRLQPVSIDTLPYPIPPVVAMTGSRRSSTTNGQAIVTQNPRHSYPVFNDLHSSRRATTFGFSDTNIYQLPTAAHSEPAFINKFDRDFATQIHLAPPQTIAAPYVAPLPNESRPLHQSFPDIPYVPTLFPFEFGMGPETLAQDDAPSLSQDYVHYYFENVAKLCKYFGIAELNELTYSLILQDPNGCLATTISALATCHEARIHGDEQKLHISRRLYDEACQQLSSSRMLSPYSEYQAFAAIHLISYSIFSGSSVSWRWSFDVLVEWVSHTGILNQDQPSLALQAASKATRSAILLTLWIDSVSSLPLQSAPQFLTLSRAIFQDDSPYGAACNVHLQELIGCSGAILIAFAETAFLGHWKVMHTQHLGFGVYEELIRRRRLIEDQFYRNKQRTPMLTSQTSNFVASIHVDRGFRLLFDLNLRVVCGNLTVADSASIANAALELAATHPLDSPYSMIHVVLVCGLLVEPAKRDIIRQHILVGQWPFSNSQQVLQELEAAWATGRDSNTAEIQHFIGRIFSTHLVL</sequence>
<dbReference type="PANTHER" id="PTHR37534">
    <property type="entry name" value="TRANSCRIPTIONAL ACTIVATOR PROTEIN UGA3"/>
    <property type="match status" value="1"/>
</dbReference>
<evidence type="ECO:0000256" key="3">
    <source>
        <dbReference type="SAM" id="MobiDB-lite"/>
    </source>
</evidence>
<dbReference type="PROSITE" id="PS00463">
    <property type="entry name" value="ZN2_CY6_FUNGAL_1"/>
    <property type="match status" value="1"/>
</dbReference>
<dbReference type="InterPro" id="IPR001138">
    <property type="entry name" value="Zn2Cys6_DnaBD"/>
</dbReference>
<dbReference type="Pfam" id="PF00172">
    <property type="entry name" value="Zn_clus"/>
    <property type="match status" value="1"/>
</dbReference>
<dbReference type="GO" id="GO:0008270">
    <property type="term" value="F:zinc ion binding"/>
    <property type="evidence" value="ECO:0007669"/>
    <property type="project" value="InterPro"/>
</dbReference>
<accession>A0A5C3QBH5</accession>
<reference evidence="5 6" key="1">
    <citation type="journal article" date="2019" name="Nat. Ecol. Evol.">
        <title>Megaphylogeny resolves global patterns of mushroom evolution.</title>
        <authorList>
            <person name="Varga T."/>
            <person name="Krizsan K."/>
            <person name="Foldi C."/>
            <person name="Dima B."/>
            <person name="Sanchez-Garcia M."/>
            <person name="Sanchez-Ramirez S."/>
            <person name="Szollosi G.J."/>
            <person name="Szarkandi J.G."/>
            <person name="Papp V."/>
            <person name="Albert L."/>
            <person name="Andreopoulos W."/>
            <person name="Angelini C."/>
            <person name="Antonin V."/>
            <person name="Barry K.W."/>
            <person name="Bougher N.L."/>
            <person name="Buchanan P."/>
            <person name="Buyck B."/>
            <person name="Bense V."/>
            <person name="Catcheside P."/>
            <person name="Chovatia M."/>
            <person name="Cooper J."/>
            <person name="Damon W."/>
            <person name="Desjardin D."/>
            <person name="Finy P."/>
            <person name="Geml J."/>
            <person name="Haridas S."/>
            <person name="Hughes K."/>
            <person name="Justo A."/>
            <person name="Karasinski D."/>
            <person name="Kautmanova I."/>
            <person name="Kiss B."/>
            <person name="Kocsube S."/>
            <person name="Kotiranta H."/>
            <person name="LaButti K.M."/>
            <person name="Lechner B.E."/>
            <person name="Liimatainen K."/>
            <person name="Lipzen A."/>
            <person name="Lukacs Z."/>
            <person name="Mihaltcheva S."/>
            <person name="Morgado L.N."/>
            <person name="Niskanen T."/>
            <person name="Noordeloos M.E."/>
            <person name="Ohm R.A."/>
            <person name="Ortiz-Santana B."/>
            <person name="Ovrebo C."/>
            <person name="Racz N."/>
            <person name="Riley R."/>
            <person name="Savchenko A."/>
            <person name="Shiryaev A."/>
            <person name="Soop K."/>
            <person name="Spirin V."/>
            <person name="Szebenyi C."/>
            <person name="Tomsovsky M."/>
            <person name="Tulloss R.E."/>
            <person name="Uehling J."/>
            <person name="Grigoriev I.V."/>
            <person name="Vagvolgyi C."/>
            <person name="Papp T."/>
            <person name="Martin F.M."/>
            <person name="Miettinen O."/>
            <person name="Hibbett D.S."/>
            <person name="Nagy L.G."/>
        </authorList>
    </citation>
    <scope>NUCLEOTIDE SEQUENCE [LARGE SCALE GENOMIC DNA]</scope>
    <source>
        <strain evidence="5 6">CBS 309.79</strain>
    </source>
</reference>
<gene>
    <name evidence="5" type="ORF">BDV98DRAFT_605968</name>
</gene>
<dbReference type="PANTHER" id="PTHR37534:SF20">
    <property type="entry name" value="PRO1A C6 ZINK-FINGER PROTEIN"/>
    <property type="match status" value="1"/>
</dbReference>
<feature type="compositionally biased region" description="Polar residues" evidence="3">
    <location>
        <begin position="60"/>
        <end position="69"/>
    </location>
</feature>
<dbReference type="PROSITE" id="PS50048">
    <property type="entry name" value="ZN2_CY6_FUNGAL_2"/>
    <property type="match status" value="1"/>
</dbReference>
<name>A0A5C3QBH5_9AGAR</name>
<dbReference type="STRING" id="1884261.A0A5C3QBH5"/>
<organism evidence="5 6">
    <name type="scientific">Pterulicium gracile</name>
    <dbReference type="NCBI Taxonomy" id="1884261"/>
    <lineage>
        <taxon>Eukaryota</taxon>
        <taxon>Fungi</taxon>
        <taxon>Dikarya</taxon>
        <taxon>Basidiomycota</taxon>
        <taxon>Agaricomycotina</taxon>
        <taxon>Agaricomycetes</taxon>
        <taxon>Agaricomycetidae</taxon>
        <taxon>Agaricales</taxon>
        <taxon>Pleurotineae</taxon>
        <taxon>Pterulaceae</taxon>
        <taxon>Pterulicium</taxon>
    </lineage>
</organism>
<evidence type="ECO:0000313" key="6">
    <source>
        <dbReference type="Proteomes" id="UP000305067"/>
    </source>
</evidence>
<dbReference type="GO" id="GO:0005634">
    <property type="term" value="C:nucleus"/>
    <property type="evidence" value="ECO:0007669"/>
    <property type="project" value="UniProtKB-SubCell"/>
</dbReference>
<evidence type="ECO:0000256" key="1">
    <source>
        <dbReference type="ARBA" id="ARBA00004123"/>
    </source>
</evidence>
<keyword evidence="6" id="KW-1185">Reference proteome</keyword>
<feature type="domain" description="Zn(2)-C6 fungal-type" evidence="4">
    <location>
        <begin position="72"/>
        <end position="102"/>
    </location>
</feature>
<keyword evidence="2" id="KW-0539">Nucleus</keyword>
<dbReference type="EMBL" id="ML178833">
    <property type="protein sequence ID" value="TFK99425.1"/>
    <property type="molecule type" value="Genomic_DNA"/>
</dbReference>
<dbReference type="SMART" id="SM00066">
    <property type="entry name" value="GAL4"/>
    <property type="match status" value="1"/>
</dbReference>
<feature type="compositionally biased region" description="Low complexity" evidence="3">
    <location>
        <begin position="38"/>
        <end position="59"/>
    </location>
</feature>
<dbReference type="InterPro" id="IPR021858">
    <property type="entry name" value="Fun_TF"/>
</dbReference>
<evidence type="ECO:0000313" key="5">
    <source>
        <dbReference type="EMBL" id="TFK99425.1"/>
    </source>
</evidence>
<dbReference type="Proteomes" id="UP000305067">
    <property type="component" value="Unassembled WGS sequence"/>
</dbReference>
<dbReference type="CDD" id="cd00067">
    <property type="entry name" value="GAL4"/>
    <property type="match status" value="1"/>
</dbReference>
<dbReference type="OrthoDB" id="5419315at2759"/>
<dbReference type="AlphaFoldDB" id="A0A5C3QBH5"/>
<evidence type="ECO:0000259" key="4">
    <source>
        <dbReference type="PROSITE" id="PS50048"/>
    </source>
</evidence>
<feature type="region of interest" description="Disordered" evidence="3">
    <location>
        <begin position="35"/>
        <end position="69"/>
    </location>
</feature>
<comment type="subcellular location">
    <subcellularLocation>
        <location evidence="1">Nucleus</location>
    </subcellularLocation>
</comment>
<evidence type="ECO:0000256" key="2">
    <source>
        <dbReference type="ARBA" id="ARBA00023242"/>
    </source>
</evidence>
<dbReference type="SUPFAM" id="SSF57701">
    <property type="entry name" value="Zn2/Cys6 DNA-binding domain"/>
    <property type="match status" value="1"/>
</dbReference>
<dbReference type="GO" id="GO:0000981">
    <property type="term" value="F:DNA-binding transcription factor activity, RNA polymerase II-specific"/>
    <property type="evidence" value="ECO:0007669"/>
    <property type="project" value="InterPro"/>
</dbReference>
<proteinExistence type="predicted"/>
<dbReference type="InterPro" id="IPR036864">
    <property type="entry name" value="Zn2-C6_fun-type_DNA-bd_sf"/>
</dbReference>
<dbReference type="Pfam" id="PF11951">
    <property type="entry name" value="Fungal_trans_2"/>
    <property type="match status" value="1"/>
</dbReference>
<protein>
    <recommendedName>
        <fullName evidence="4">Zn(2)-C6 fungal-type domain-containing protein</fullName>
    </recommendedName>
</protein>